<comment type="caution">
    <text evidence="3">The sequence shown here is derived from an EMBL/GenBank/DDBJ whole genome shotgun (WGS) entry which is preliminary data.</text>
</comment>
<evidence type="ECO:0000256" key="2">
    <source>
        <dbReference type="SAM" id="MobiDB-lite"/>
    </source>
</evidence>
<dbReference type="GO" id="GO:0016020">
    <property type="term" value="C:membrane"/>
    <property type="evidence" value="ECO:0007669"/>
    <property type="project" value="InterPro"/>
</dbReference>
<feature type="region of interest" description="Disordered" evidence="2">
    <location>
        <begin position="43"/>
        <end position="72"/>
    </location>
</feature>
<evidence type="ECO:0000256" key="1">
    <source>
        <dbReference type="PROSITE-ProRule" id="PRU00339"/>
    </source>
</evidence>
<sequence>MSTRHPLPALAAPAATRPGGRRLLPGGTVLLLATLGGAPVLAQTTAPAPGPATAASSPRPASPVPAAAADAGRSGPRGIAVLIDQANFWSAQGRPELAQQALDRLLTVDPNSSDVLLAAAEVAAQNGDRPTAEIYVARLRQMAPDSPQRAQAEVALRAASVDQAVLNEARNLAQAGQREAAMQRYRQLFPNGEVPAIFAAEYYQTLAGSSAEYFEEARSGLERAVARVPENRPLQLAYAQLLTYNETYRQEGARRLRALANEPTVGAAARAAWRQALLWLPSDPDTADELQAYLESNTGNRDAELEAKYEEAKATRISPSITYRLSAWAAMEAKNYEASERDFRSAIESDPQDAESYAGLALLRKIKGRYAEAREFFDKAVQLAPFREEDFRSRLGDLSGRETAPATAGRGTGGNGGRSGGGNAGPPSASYLAWQSLQRGQLERATENANRALRGNANEKLQGEIVLGLVSLRRNALPDAEARFRRILAARRNVPAAQAGLFEALQRQGRQADADRFLADSGFRPPEGALGSRSAALRQQAEQTRDPAAKIALLRGALSSDPNNVWVAFDLARALKASGDTAEARRIEAQLSARQGASDALFASALLANADGRISESVDRLEAIPDRARTADGNRLLDENRRVLEVRQLERAARGNPQSPAARRLLALAGEGDQTGETQAAVIRAFSRLRQTGNLQAASRTILASPPAAPAARVAVGFAMVEAGRNNDADSLIGSLDGDTRLTREQRQQVATLRANSAAQAAQNLNERGDRTEAMGRLSRALRDSPDNPQVQLSLARLYSLSGRAAEGQSISEGILSRDPDNVAARAVAGEAAVLNSDIGRAEQILREGRARNADELQMALLEARIARARRDTLRARNALEEAARLRGAQLRASAP</sequence>
<dbReference type="Gene3D" id="1.25.40.10">
    <property type="entry name" value="Tetratricopeptide repeat domain"/>
    <property type="match status" value="4"/>
</dbReference>
<dbReference type="InterPro" id="IPR003921">
    <property type="entry name" value="Cell_synth_C"/>
</dbReference>
<dbReference type="Pfam" id="PF14559">
    <property type="entry name" value="TPR_19"/>
    <property type="match status" value="2"/>
</dbReference>
<dbReference type="Pfam" id="PF13432">
    <property type="entry name" value="TPR_16"/>
    <property type="match status" value="1"/>
</dbReference>
<accession>A0A940N603</accession>
<dbReference type="PRINTS" id="PR01441">
    <property type="entry name" value="CELLSNTHASEC"/>
</dbReference>
<dbReference type="PANTHER" id="PTHR12558:SF13">
    <property type="entry name" value="CELL DIVISION CYCLE PROTEIN 27 HOMOLOG"/>
    <property type="match status" value="1"/>
</dbReference>
<dbReference type="AlphaFoldDB" id="A0A940N603"/>
<dbReference type="SUPFAM" id="SSF48452">
    <property type="entry name" value="TPR-like"/>
    <property type="match status" value="2"/>
</dbReference>
<evidence type="ECO:0000313" key="4">
    <source>
        <dbReference type="Proteomes" id="UP000677537"/>
    </source>
</evidence>
<dbReference type="Proteomes" id="UP000677537">
    <property type="component" value="Unassembled WGS sequence"/>
</dbReference>
<feature type="repeat" description="TPR" evidence="1">
    <location>
        <begin position="354"/>
        <end position="387"/>
    </location>
</feature>
<name>A0A940N603_9PROT</name>
<dbReference type="GO" id="GO:0006011">
    <property type="term" value="P:UDP-alpha-D-glucose metabolic process"/>
    <property type="evidence" value="ECO:0007669"/>
    <property type="project" value="InterPro"/>
</dbReference>
<organism evidence="3 4">
    <name type="scientific">Roseomonas indoligenes</name>
    <dbReference type="NCBI Taxonomy" id="2820811"/>
    <lineage>
        <taxon>Bacteria</taxon>
        <taxon>Pseudomonadati</taxon>
        <taxon>Pseudomonadota</taxon>
        <taxon>Alphaproteobacteria</taxon>
        <taxon>Acetobacterales</taxon>
        <taxon>Roseomonadaceae</taxon>
        <taxon>Roseomonas</taxon>
    </lineage>
</organism>
<protein>
    <submittedName>
        <fullName evidence="3">Tetratricopeptide repeat protein</fullName>
    </submittedName>
</protein>
<keyword evidence="4" id="KW-1185">Reference proteome</keyword>
<dbReference type="PROSITE" id="PS50005">
    <property type="entry name" value="TPR"/>
    <property type="match status" value="1"/>
</dbReference>
<reference evidence="3" key="1">
    <citation type="submission" date="2021-03" db="EMBL/GenBank/DDBJ databases">
        <authorList>
            <person name="So Y."/>
        </authorList>
    </citation>
    <scope>NUCLEOTIDE SEQUENCE</scope>
    <source>
        <strain evidence="3">SG15</strain>
    </source>
</reference>
<dbReference type="PANTHER" id="PTHR12558">
    <property type="entry name" value="CELL DIVISION CYCLE 16,23,27"/>
    <property type="match status" value="1"/>
</dbReference>
<gene>
    <name evidence="3" type="ORF">J5Y10_18505</name>
</gene>
<dbReference type="InterPro" id="IPR011990">
    <property type="entry name" value="TPR-like_helical_dom_sf"/>
</dbReference>
<proteinExistence type="predicted"/>
<evidence type="ECO:0000313" key="3">
    <source>
        <dbReference type="EMBL" id="MBP0494782.1"/>
    </source>
</evidence>
<dbReference type="EMBL" id="JAGIZA010000012">
    <property type="protein sequence ID" value="MBP0494782.1"/>
    <property type="molecule type" value="Genomic_DNA"/>
</dbReference>
<feature type="region of interest" description="Disordered" evidence="2">
    <location>
        <begin position="394"/>
        <end position="430"/>
    </location>
</feature>
<dbReference type="RefSeq" id="WP_209375574.1">
    <property type="nucleotide sequence ID" value="NZ_JAGIZA010000012.1"/>
</dbReference>
<dbReference type="InterPro" id="IPR019734">
    <property type="entry name" value="TPR_rpt"/>
</dbReference>
<dbReference type="SMART" id="SM00028">
    <property type="entry name" value="TPR"/>
    <property type="match status" value="3"/>
</dbReference>
<keyword evidence="1" id="KW-0802">TPR repeat</keyword>
<feature type="compositionally biased region" description="Gly residues" evidence="2">
    <location>
        <begin position="410"/>
        <end position="424"/>
    </location>
</feature>
<feature type="region of interest" description="Disordered" evidence="2">
    <location>
        <begin position="523"/>
        <end position="542"/>
    </location>
</feature>